<protein>
    <submittedName>
        <fullName evidence="1">Uncharacterized protein</fullName>
    </submittedName>
</protein>
<keyword evidence="2" id="KW-1185">Reference proteome</keyword>
<gene>
    <name evidence="1" type="ORF">AAG570_014087</name>
</gene>
<dbReference type="EMBL" id="JBFDAA010000114">
    <property type="protein sequence ID" value="KAL1109978.1"/>
    <property type="molecule type" value="Genomic_DNA"/>
</dbReference>
<reference evidence="1 2" key="1">
    <citation type="submission" date="2024-07" db="EMBL/GenBank/DDBJ databases">
        <title>Chromosome-level genome assembly of the water stick insect Ranatra chinensis (Heteroptera: Nepidae).</title>
        <authorList>
            <person name="Liu X."/>
        </authorList>
    </citation>
    <scope>NUCLEOTIDE SEQUENCE [LARGE SCALE GENOMIC DNA]</scope>
    <source>
        <strain evidence="1">Cailab_2021Rc</strain>
        <tissue evidence="1">Muscle</tissue>
    </source>
</reference>
<organism evidence="1 2">
    <name type="scientific">Ranatra chinensis</name>
    <dbReference type="NCBI Taxonomy" id="642074"/>
    <lineage>
        <taxon>Eukaryota</taxon>
        <taxon>Metazoa</taxon>
        <taxon>Ecdysozoa</taxon>
        <taxon>Arthropoda</taxon>
        <taxon>Hexapoda</taxon>
        <taxon>Insecta</taxon>
        <taxon>Pterygota</taxon>
        <taxon>Neoptera</taxon>
        <taxon>Paraneoptera</taxon>
        <taxon>Hemiptera</taxon>
        <taxon>Heteroptera</taxon>
        <taxon>Panheteroptera</taxon>
        <taxon>Nepomorpha</taxon>
        <taxon>Nepidae</taxon>
        <taxon>Ranatrinae</taxon>
        <taxon>Ranatra</taxon>
    </lineage>
</organism>
<accession>A0ABD0Y7G1</accession>
<dbReference type="AlphaFoldDB" id="A0ABD0Y7G1"/>
<proteinExistence type="predicted"/>
<evidence type="ECO:0000313" key="2">
    <source>
        <dbReference type="Proteomes" id="UP001558652"/>
    </source>
</evidence>
<evidence type="ECO:0000313" key="1">
    <source>
        <dbReference type="EMBL" id="KAL1109978.1"/>
    </source>
</evidence>
<dbReference type="Proteomes" id="UP001558652">
    <property type="component" value="Unassembled WGS sequence"/>
</dbReference>
<name>A0ABD0Y7G1_9HEMI</name>
<sequence length="104" mass="11059">MSCDNIVVVRRGRGQSDGGDERCLGIAVEVGYSVGNASVSIEPVDRQVVRLWKSLPAFNMFPSTGPTFRFKINRLANLLGIVEGGSGTAGEKTCDLVGVGRDTE</sequence>
<comment type="caution">
    <text evidence="1">The sequence shown here is derived from an EMBL/GenBank/DDBJ whole genome shotgun (WGS) entry which is preliminary data.</text>
</comment>